<dbReference type="Gene3D" id="1.20.120.640">
    <property type="entry name" value="Anticodon-binding domain of a subclass of class I aminoacyl-tRNA synthetases"/>
    <property type="match status" value="1"/>
</dbReference>
<dbReference type="eggNOG" id="COG0215">
    <property type="taxonomic scope" value="Bacteria"/>
</dbReference>
<feature type="short sequence motif" description="'HIGH' region" evidence="11">
    <location>
        <begin position="31"/>
        <end position="41"/>
    </location>
</feature>
<evidence type="ECO:0000313" key="14">
    <source>
        <dbReference type="Proteomes" id="UP000005139"/>
    </source>
</evidence>
<dbReference type="EC" id="6.1.1.16" evidence="11"/>
<dbReference type="AlphaFoldDB" id="A1HTH9"/>
<keyword evidence="7 11" id="KW-0067">ATP-binding</keyword>
<dbReference type="Gene3D" id="3.40.50.620">
    <property type="entry name" value="HUPs"/>
    <property type="match status" value="1"/>
</dbReference>
<comment type="subunit">
    <text evidence="2 11">Monomer.</text>
</comment>
<keyword evidence="6 11" id="KW-0862">Zinc</keyword>
<comment type="cofactor">
    <cofactor evidence="11">
        <name>Zn(2+)</name>
        <dbReference type="ChEBI" id="CHEBI:29105"/>
    </cofactor>
    <text evidence="11">Binds 1 zinc ion per subunit.</text>
</comment>
<feature type="short sequence motif" description="'KMSKS' region" evidence="11">
    <location>
        <begin position="267"/>
        <end position="271"/>
    </location>
</feature>
<dbReference type="CDD" id="cd00672">
    <property type="entry name" value="CysRS_core"/>
    <property type="match status" value="1"/>
</dbReference>
<comment type="subcellular location">
    <subcellularLocation>
        <location evidence="11">Cytoplasm</location>
    </subcellularLocation>
</comment>
<comment type="caution">
    <text evidence="13">The sequence shown here is derived from an EMBL/GenBank/DDBJ whole genome shotgun (WGS) entry which is preliminary data.</text>
</comment>
<feature type="binding site" evidence="11">
    <location>
        <position position="270"/>
    </location>
    <ligand>
        <name>ATP</name>
        <dbReference type="ChEBI" id="CHEBI:30616"/>
    </ligand>
</feature>
<feature type="binding site" evidence="11">
    <location>
        <position position="209"/>
    </location>
    <ligand>
        <name>Zn(2+)</name>
        <dbReference type="ChEBI" id="CHEBI:29105"/>
    </ligand>
</feature>
<organism evidence="13 14">
    <name type="scientific">Thermosinus carboxydivorans Nor1</name>
    <dbReference type="NCBI Taxonomy" id="401526"/>
    <lineage>
        <taxon>Bacteria</taxon>
        <taxon>Bacillati</taxon>
        <taxon>Bacillota</taxon>
        <taxon>Negativicutes</taxon>
        <taxon>Selenomonadales</taxon>
        <taxon>Sporomusaceae</taxon>
        <taxon>Thermosinus</taxon>
    </lineage>
</organism>
<dbReference type="InterPro" id="IPR032678">
    <property type="entry name" value="tRNA-synt_1_cat_dom"/>
</dbReference>
<sequence>MALRVYNTLTKQKEEFVPREPGKVKMYVCGVTPYNHPHIGNARPFITWDVIRRYLEHRGFAVFHVQNFTDIDDKIINTANQEGVTWDTIANRYIAAYFEVMDKLNVRRAHVYPRVSDHIGDIIAIVQRLIDKGYAYTVGGDVYYSVEKFAPYGQLSGRSLEDMKAGARIDVDERKRHPMDFALWKSAKPGEPAWDSPWGPGRPGWHIECSAMALKYLGNGFDFHGGGSDLIFPHHENEIAQSEAYTGEAPFVRYWLHNGFITVNEEKMSKSLGNFFLVKDILAHYPPEVLRFFILSTHYRSPLDFSDERLAEAGRSLERLRTAVHNIRQLEKLPGGAGGEQADTVRRAAAQAKAEFYAAMDDDFNTALGD</sequence>
<dbReference type="InterPro" id="IPR024909">
    <property type="entry name" value="Cys-tRNA/MSH_ligase"/>
</dbReference>
<evidence type="ECO:0000256" key="8">
    <source>
        <dbReference type="ARBA" id="ARBA00022917"/>
    </source>
</evidence>
<evidence type="ECO:0000256" key="6">
    <source>
        <dbReference type="ARBA" id="ARBA00022833"/>
    </source>
</evidence>
<dbReference type="PRINTS" id="PR00983">
    <property type="entry name" value="TRNASYNTHCYS"/>
</dbReference>
<name>A1HTH9_9FIRM</name>
<comment type="catalytic activity">
    <reaction evidence="10 11">
        <text>tRNA(Cys) + L-cysteine + ATP = L-cysteinyl-tRNA(Cys) + AMP + diphosphate</text>
        <dbReference type="Rhea" id="RHEA:17773"/>
        <dbReference type="Rhea" id="RHEA-COMP:9661"/>
        <dbReference type="Rhea" id="RHEA-COMP:9679"/>
        <dbReference type="ChEBI" id="CHEBI:30616"/>
        <dbReference type="ChEBI" id="CHEBI:33019"/>
        <dbReference type="ChEBI" id="CHEBI:35235"/>
        <dbReference type="ChEBI" id="CHEBI:78442"/>
        <dbReference type="ChEBI" id="CHEBI:78517"/>
        <dbReference type="ChEBI" id="CHEBI:456215"/>
        <dbReference type="EC" id="6.1.1.16"/>
    </reaction>
</comment>
<dbReference type="GO" id="GO:0006423">
    <property type="term" value="P:cysteinyl-tRNA aminoacylation"/>
    <property type="evidence" value="ECO:0007669"/>
    <property type="project" value="UniProtKB-UniRule"/>
</dbReference>
<protein>
    <recommendedName>
        <fullName evidence="11">Cysteine--tRNA ligase</fullName>
        <ecNumber evidence="11">6.1.1.16</ecNumber>
    </recommendedName>
    <alternativeName>
        <fullName evidence="11">Cysteinyl-tRNA synthetase</fullName>
        <shortName evidence="11">CysRS</shortName>
    </alternativeName>
</protein>
<evidence type="ECO:0000256" key="9">
    <source>
        <dbReference type="ARBA" id="ARBA00023146"/>
    </source>
</evidence>
<dbReference type="GO" id="GO:0008270">
    <property type="term" value="F:zinc ion binding"/>
    <property type="evidence" value="ECO:0007669"/>
    <property type="project" value="UniProtKB-UniRule"/>
</dbReference>
<feature type="domain" description="tRNA synthetases class I catalytic" evidence="12">
    <location>
        <begin position="16"/>
        <end position="313"/>
    </location>
</feature>
<dbReference type="PANTHER" id="PTHR10890">
    <property type="entry name" value="CYSTEINYL-TRNA SYNTHETASE"/>
    <property type="match status" value="1"/>
</dbReference>
<keyword evidence="3 11" id="KW-0436">Ligase</keyword>
<reference evidence="13 14" key="2">
    <citation type="submission" date="2007-01" db="EMBL/GenBank/DDBJ databases">
        <title>Sequencing of the draft genome and assembly of Thermosinus carboxydivorans Nor1.</title>
        <authorList>
            <consortium name="US DOE Joint Genome Institute (JGI-PGF)"/>
            <person name="Copeland A."/>
            <person name="Lucas S."/>
            <person name="Lapidus A."/>
            <person name="Barry K."/>
            <person name="Glavina del Rio T."/>
            <person name="Dalin E."/>
            <person name="Tice H."/>
            <person name="Bruce D."/>
            <person name="Pitluck S."/>
            <person name="Richardson P."/>
        </authorList>
    </citation>
    <scope>NUCLEOTIDE SEQUENCE [LARGE SCALE GENOMIC DNA]</scope>
    <source>
        <strain evidence="13 14">Nor1</strain>
    </source>
</reference>
<dbReference type="GO" id="GO:0004817">
    <property type="term" value="F:cysteine-tRNA ligase activity"/>
    <property type="evidence" value="ECO:0007669"/>
    <property type="project" value="UniProtKB-UniRule"/>
</dbReference>
<proteinExistence type="inferred from homology"/>
<accession>A1HTH9</accession>
<feature type="binding site" evidence="11">
    <location>
        <position position="234"/>
    </location>
    <ligand>
        <name>Zn(2+)</name>
        <dbReference type="ChEBI" id="CHEBI:29105"/>
    </ligand>
</feature>
<feature type="binding site" evidence="11">
    <location>
        <position position="238"/>
    </location>
    <ligand>
        <name>Zn(2+)</name>
        <dbReference type="ChEBI" id="CHEBI:29105"/>
    </ligand>
</feature>
<dbReference type="Proteomes" id="UP000005139">
    <property type="component" value="Unassembled WGS sequence"/>
</dbReference>
<keyword evidence="5 11" id="KW-0547">Nucleotide-binding</keyword>
<dbReference type="FunFam" id="3.40.50.620:FF:000009">
    <property type="entry name" value="Cysteine--tRNA ligase"/>
    <property type="match status" value="1"/>
</dbReference>
<gene>
    <name evidence="11" type="primary">cysS</name>
    <name evidence="13" type="ORF">TcarDRAFT_0123</name>
</gene>
<dbReference type="GO" id="GO:0005524">
    <property type="term" value="F:ATP binding"/>
    <property type="evidence" value="ECO:0007669"/>
    <property type="project" value="UniProtKB-UniRule"/>
</dbReference>
<feature type="binding site" evidence="11">
    <location>
        <position position="29"/>
    </location>
    <ligand>
        <name>Zn(2+)</name>
        <dbReference type="ChEBI" id="CHEBI:29105"/>
    </ligand>
</feature>
<evidence type="ECO:0000256" key="3">
    <source>
        <dbReference type="ARBA" id="ARBA00022598"/>
    </source>
</evidence>
<evidence type="ECO:0000256" key="7">
    <source>
        <dbReference type="ARBA" id="ARBA00022840"/>
    </source>
</evidence>
<keyword evidence="14" id="KW-1185">Reference proteome</keyword>
<evidence type="ECO:0000256" key="10">
    <source>
        <dbReference type="ARBA" id="ARBA00047398"/>
    </source>
</evidence>
<evidence type="ECO:0000313" key="13">
    <source>
        <dbReference type="EMBL" id="EAX46657.1"/>
    </source>
</evidence>
<evidence type="ECO:0000256" key="2">
    <source>
        <dbReference type="ARBA" id="ARBA00011245"/>
    </source>
</evidence>
<dbReference type="HAMAP" id="MF_00041">
    <property type="entry name" value="Cys_tRNA_synth"/>
    <property type="match status" value="1"/>
</dbReference>
<evidence type="ECO:0000256" key="4">
    <source>
        <dbReference type="ARBA" id="ARBA00022723"/>
    </source>
</evidence>
<evidence type="ECO:0000256" key="1">
    <source>
        <dbReference type="ARBA" id="ARBA00005594"/>
    </source>
</evidence>
<reference evidence="13 14" key="1">
    <citation type="submission" date="2007-01" db="EMBL/GenBank/DDBJ databases">
        <title>Annotation of the draft genome assembly of Thermosinus carboxydivorans Nor1.</title>
        <authorList>
            <consortium name="US DOE Joint Genome Institute (JGI-ORNL)"/>
            <person name="Larimer F."/>
            <person name="Land M."/>
            <person name="Hauser L."/>
        </authorList>
    </citation>
    <scope>NUCLEOTIDE SEQUENCE [LARGE SCALE GENOMIC DNA]</scope>
    <source>
        <strain evidence="13 14">Nor1</strain>
    </source>
</reference>
<keyword evidence="11" id="KW-0963">Cytoplasm</keyword>
<dbReference type="EMBL" id="AAWL01000025">
    <property type="protein sequence ID" value="EAX46657.1"/>
    <property type="molecule type" value="Genomic_DNA"/>
</dbReference>
<keyword evidence="8 11" id="KW-0648">Protein biosynthesis</keyword>
<dbReference type="NCBIfam" id="TIGR00435">
    <property type="entry name" value="cysS"/>
    <property type="match status" value="1"/>
</dbReference>
<dbReference type="SUPFAM" id="SSF52374">
    <property type="entry name" value="Nucleotidylyl transferase"/>
    <property type="match status" value="1"/>
</dbReference>
<comment type="similarity">
    <text evidence="1 11">Belongs to the class-I aminoacyl-tRNA synthetase family.</text>
</comment>
<keyword evidence="9 11" id="KW-0030">Aminoacyl-tRNA synthetase</keyword>
<dbReference type="InterPro" id="IPR014729">
    <property type="entry name" value="Rossmann-like_a/b/a_fold"/>
</dbReference>
<evidence type="ECO:0000256" key="5">
    <source>
        <dbReference type="ARBA" id="ARBA00022741"/>
    </source>
</evidence>
<dbReference type="InterPro" id="IPR015803">
    <property type="entry name" value="Cys-tRNA-ligase"/>
</dbReference>
<evidence type="ECO:0000256" key="11">
    <source>
        <dbReference type="HAMAP-Rule" id="MF_00041"/>
    </source>
</evidence>
<dbReference type="PANTHER" id="PTHR10890:SF3">
    <property type="entry name" value="CYSTEINE--TRNA LIGASE, CYTOPLASMIC"/>
    <property type="match status" value="1"/>
</dbReference>
<dbReference type="Pfam" id="PF01406">
    <property type="entry name" value="tRNA-synt_1e"/>
    <property type="match status" value="1"/>
</dbReference>
<evidence type="ECO:0000259" key="12">
    <source>
        <dbReference type="Pfam" id="PF01406"/>
    </source>
</evidence>
<keyword evidence="4 11" id="KW-0479">Metal-binding</keyword>
<dbReference type="GO" id="GO:0005829">
    <property type="term" value="C:cytosol"/>
    <property type="evidence" value="ECO:0007669"/>
    <property type="project" value="TreeGrafter"/>
</dbReference>